<protein>
    <recommendedName>
        <fullName evidence="3">TnsA endonuclease N-terminal domain-containing protein</fullName>
    </recommendedName>
</protein>
<accession>A0A1R1C0E3</accession>
<dbReference type="EMBL" id="MRTJ01000002">
    <property type="protein sequence ID" value="OMF15507.1"/>
    <property type="molecule type" value="Genomic_DNA"/>
</dbReference>
<name>A0A1R1C0E3_PAEAM</name>
<gene>
    <name evidence="1" type="ORF">BK131_11630</name>
</gene>
<comment type="caution">
    <text evidence="1">The sequence shown here is derived from an EMBL/GenBank/DDBJ whole genome shotgun (WGS) entry which is preliminary data.</text>
</comment>
<reference evidence="1 2" key="1">
    <citation type="submission" date="2016-11" db="EMBL/GenBank/DDBJ databases">
        <title>Paenibacillus species isolates.</title>
        <authorList>
            <person name="Beno S.M."/>
        </authorList>
    </citation>
    <scope>NUCLEOTIDE SEQUENCE [LARGE SCALE GENOMIC DNA]</scope>
    <source>
        <strain evidence="1 2">FSL H8-0246</strain>
    </source>
</reference>
<dbReference type="Proteomes" id="UP000187134">
    <property type="component" value="Unassembled WGS sequence"/>
</dbReference>
<evidence type="ECO:0000313" key="2">
    <source>
        <dbReference type="Proteomes" id="UP000187134"/>
    </source>
</evidence>
<evidence type="ECO:0008006" key="3">
    <source>
        <dbReference type="Google" id="ProtNLM"/>
    </source>
</evidence>
<organism evidence="1 2">
    <name type="scientific">Paenibacillus amylolyticus</name>
    <dbReference type="NCBI Taxonomy" id="1451"/>
    <lineage>
        <taxon>Bacteria</taxon>
        <taxon>Bacillati</taxon>
        <taxon>Bacillota</taxon>
        <taxon>Bacilli</taxon>
        <taxon>Bacillales</taxon>
        <taxon>Paenibacillaceae</taxon>
        <taxon>Paenibacillus</taxon>
    </lineage>
</organism>
<evidence type="ECO:0000313" key="1">
    <source>
        <dbReference type="EMBL" id="OMF15507.1"/>
    </source>
</evidence>
<proteinExistence type="predicted"/>
<sequence length="282" mass="33834">MKDVEKSNHYLIIFLFENNSELIYSSTKQVFSRQRNTVYEVEYKILRLKYKFRRIKHLYSPINKIKNEMGRNRFFVFSRRLHREVRLYNSLQYDHWVLTESDITVMSYCERPLKIKVSIAGKVVETVFDMWVKSEIEEKFVFIRYSYEIDPDSKRSSEQAIYEMYAQKIWCAENNKTHCVLTEENIRHNPTIIANKKTLIPFFTPLSEIKPEVYELIYRSALNGPMTIRDLEKSVQSKYHPVIIRNSIFALILHEILTFNQEQDLLCGLTEVQLNVEKTYLR</sequence>
<dbReference type="AlphaFoldDB" id="A0A1R1C0E3"/>